<evidence type="ECO:0000313" key="2">
    <source>
        <dbReference type="EMBL" id="KAG2291823.1"/>
    </source>
</evidence>
<gene>
    <name evidence="2" type="ORF">Bca52824_038492</name>
</gene>
<organism evidence="2 3">
    <name type="scientific">Brassica carinata</name>
    <name type="common">Ethiopian mustard</name>
    <name type="synonym">Abyssinian cabbage</name>
    <dbReference type="NCBI Taxonomy" id="52824"/>
    <lineage>
        <taxon>Eukaryota</taxon>
        <taxon>Viridiplantae</taxon>
        <taxon>Streptophyta</taxon>
        <taxon>Embryophyta</taxon>
        <taxon>Tracheophyta</taxon>
        <taxon>Spermatophyta</taxon>
        <taxon>Magnoliopsida</taxon>
        <taxon>eudicotyledons</taxon>
        <taxon>Gunneridae</taxon>
        <taxon>Pentapetalae</taxon>
        <taxon>rosids</taxon>
        <taxon>malvids</taxon>
        <taxon>Brassicales</taxon>
        <taxon>Brassicaceae</taxon>
        <taxon>Brassiceae</taxon>
        <taxon>Brassica</taxon>
    </lineage>
</organism>
<name>A0A8X7RPQ3_BRACI</name>
<protein>
    <submittedName>
        <fullName evidence="2">Uncharacterized protein</fullName>
    </submittedName>
</protein>
<evidence type="ECO:0000256" key="1">
    <source>
        <dbReference type="SAM" id="MobiDB-lite"/>
    </source>
</evidence>
<dbReference type="OrthoDB" id="1113395at2759"/>
<dbReference type="Proteomes" id="UP000886595">
    <property type="component" value="Unassembled WGS sequence"/>
</dbReference>
<evidence type="ECO:0000313" key="3">
    <source>
        <dbReference type="Proteomes" id="UP000886595"/>
    </source>
</evidence>
<keyword evidence="3" id="KW-1185">Reference proteome</keyword>
<feature type="compositionally biased region" description="Basic residues" evidence="1">
    <location>
        <begin position="348"/>
        <end position="358"/>
    </location>
</feature>
<comment type="caution">
    <text evidence="2">The sequence shown here is derived from an EMBL/GenBank/DDBJ whole genome shotgun (WGS) entry which is preliminary data.</text>
</comment>
<accession>A0A8X7RPQ3</accession>
<feature type="compositionally biased region" description="Basic residues" evidence="1">
    <location>
        <begin position="307"/>
        <end position="319"/>
    </location>
</feature>
<dbReference type="EMBL" id="JAAMPC010000009">
    <property type="protein sequence ID" value="KAG2291823.1"/>
    <property type="molecule type" value="Genomic_DNA"/>
</dbReference>
<feature type="region of interest" description="Disordered" evidence="1">
    <location>
        <begin position="279"/>
        <end position="475"/>
    </location>
</feature>
<proteinExistence type="predicted"/>
<sequence length="545" mass="60793">MYGTCSSHKTVKDLLRRNRGAGTTYIIPSAEQRPWSPPVGYQCVYESYFGDHTKLWLPIPRLVTSYAFRRDIAICQLLNWSLHIAVMLMVLAAEIDISMSVRVFEELTFTKAEPHGVFSVKMRSNYNVLTGHPNKTKDWQRSYFYIKSDEHAFAEPPGEGYRVLWNKTLGRDQLSSSRVLRRLRRTTIFVGQISVGSGFVVSRLGLLEVGSFLLKDFTFRSSFAVDWESRLPCVVVPRKSRLSLFTWKKRKILKKAREMEGVPDLSALLKGKLQLLSKKSSAADTSGTAEPSSIGGDVNMEPPAPSPKRKAAKGAKTKKRAAEGLQSASFEESASLERALPPTEASKSSKKKKKKEGKKRPQEEPTSTGDREDAAEDPVETGSIEAVPEERPKKKTKKKSVDTETRPSVDGTTSGDVAGRGSPSPETPSEKRRRVSASEIEPRSESAMSERTAPDSVARRGTRSEGSLAKRGGVEFPDRVQFSYDEKTPLIFNPLQCAELTRHISGGTRELPPIGDLYFEDEYIDAAFMRKRVMCSPFLSFPPKK</sequence>
<reference evidence="2 3" key="1">
    <citation type="submission" date="2020-02" db="EMBL/GenBank/DDBJ databases">
        <authorList>
            <person name="Ma Q."/>
            <person name="Huang Y."/>
            <person name="Song X."/>
            <person name="Pei D."/>
        </authorList>
    </citation>
    <scope>NUCLEOTIDE SEQUENCE [LARGE SCALE GENOMIC DNA]</scope>
    <source>
        <strain evidence="2">Sxm20200214</strain>
        <tissue evidence="2">Leaf</tissue>
    </source>
</reference>
<dbReference type="AlphaFoldDB" id="A0A8X7RPQ3"/>